<accession>A0A5E4QZF5</accession>
<evidence type="ECO:0000313" key="3">
    <source>
        <dbReference type="Proteomes" id="UP000324832"/>
    </source>
</evidence>
<evidence type="ECO:0000313" key="2">
    <source>
        <dbReference type="EMBL" id="VVD02372.1"/>
    </source>
</evidence>
<keyword evidence="3" id="KW-1185">Reference proteome</keyword>
<evidence type="ECO:0000256" key="1">
    <source>
        <dbReference type="SAM" id="SignalP"/>
    </source>
</evidence>
<protein>
    <submittedName>
        <fullName evidence="2">Uncharacterized protein</fullName>
    </submittedName>
</protein>
<dbReference type="EMBL" id="FZQP02006033">
    <property type="protein sequence ID" value="VVD02372.1"/>
    <property type="molecule type" value="Genomic_DNA"/>
</dbReference>
<dbReference type="AlphaFoldDB" id="A0A5E4QZF5"/>
<feature type="signal peptide" evidence="1">
    <location>
        <begin position="1"/>
        <end position="19"/>
    </location>
</feature>
<organism evidence="2 3">
    <name type="scientific">Leptidea sinapis</name>
    <dbReference type="NCBI Taxonomy" id="189913"/>
    <lineage>
        <taxon>Eukaryota</taxon>
        <taxon>Metazoa</taxon>
        <taxon>Ecdysozoa</taxon>
        <taxon>Arthropoda</taxon>
        <taxon>Hexapoda</taxon>
        <taxon>Insecta</taxon>
        <taxon>Pterygota</taxon>
        <taxon>Neoptera</taxon>
        <taxon>Endopterygota</taxon>
        <taxon>Lepidoptera</taxon>
        <taxon>Glossata</taxon>
        <taxon>Ditrysia</taxon>
        <taxon>Papilionoidea</taxon>
        <taxon>Pieridae</taxon>
        <taxon>Dismorphiinae</taxon>
        <taxon>Leptidea</taxon>
    </lineage>
</organism>
<reference evidence="2 3" key="1">
    <citation type="submission" date="2017-07" db="EMBL/GenBank/DDBJ databases">
        <authorList>
            <person name="Talla V."/>
            <person name="Backstrom N."/>
        </authorList>
    </citation>
    <scope>NUCLEOTIDE SEQUENCE [LARGE SCALE GENOMIC DNA]</scope>
</reference>
<name>A0A5E4QZF5_9NEOP</name>
<sequence length="201" mass="23666">MLLIHFLSLLLWLTFQNNAVSDCISNMDGTCSDYHTYNDICNMLKVLPRLFYIKTKRYEACKTKDPIQVSKNKVLNIKNEYYRRQRFETESNTDDVVKIYLLQPMQSNEQDVPDETEVSDIMYYILTGLSQRRGRNRLSGSKNLFERGHPATSERKKPGYTIAIDNSGSVTDQNHFHKVYAHKEFPSYTMDSRWLYLSRHN</sequence>
<proteinExistence type="predicted"/>
<feature type="chain" id="PRO_5022715912" evidence="1">
    <location>
        <begin position="20"/>
        <end position="201"/>
    </location>
</feature>
<gene>
    <name evidence="2" type="ORF">LSINAPIS_LOCUS12606</name>
</gene>
<dbReference type="Proteomes" id="UP000324832">
    <property type="component" value="Unassembled WGS sequence"/>
</dbReference>
<keyword evidence="1" id="KW-0732">Signal</keyword>